<dbReference type="InterPro" id="IPR024571">
    <property type="entry name" value="ERAP1-like_C_dom"/>
</dbReference>
<feature type="region of interest" description="Disordered" evidence="1">
    <location>
        <begin position="260"/>
        <end position="291"/>
    </location>
</feature>
<evidence type="ECO:0000313" key="4">
    <source>
        <dbReference type="Proteomes" id="UP000749646"/>
    </source>
</evidence>
<proteinExistence type="predicted"/>
<feature type="compositionally biased region" description="Low complexity" evidence="1">
    <location>
        <begin position="155"/>
        <end position="187"/>
    </location>
</feature>
<reference evidence="3" key="1">
    <citation type="journal article" date="2020" name="Fungal Divers.">
        <title>Resolving the Mortierellaceae phylogeny through synthesis of multi-gene phylogenetics and phylogenomics.</title>
        <authorList>
            <person name="Vandepol N."/>
            <person name="Liber J."/>
            <person name="Desiro A."/>
            <person name="Na H."/>
            <person name="Kennedy M."/>
            <person name="Barry K."/>
            <person name="Grigoriev I.V."/>
            <person name="Miller A.N."/>
            <person name="O'Donnell K."/>
            <person name="Stajich J.E."/>
            <person name="Bonito G."/>
        </authorList>
    </citation>
    <scope>NUCLEOTIDE SEQUENCE</scope>
    <source>
        <strain evidence="3">MES-2147</strain>
    </source>
</reference>
<dbReference type="Pfam" id="PF11838">
    <property type="entry name" value="ERAP1_C"/>
    <property type="match status" value="1"/>
</dbReference>
<feature type="region of interest" description="Disordered" evidence="1">
    <location>
        <begin position="133"/>
        <end position="188"/>
    </location>
</feature>
<evidence type="ECO:0000313" key="3">
    <source>
        <dbReference type="EMBL" id="KAG0004841.1"/>
    </source>
</evidence>
<evidence type="ECO:0000256" key="1">
    <source>
        <dbReference type="SAM" id="MobiDB-lite"/>
    </source>
</evidence>
<keyword evidence="4" id="KW-1185">Reference proteome</keyword>
<dbReference type="EMBL" id="JAAAHW010000232">
    <property type="protein sequence ID" value="KAG0004841.1"/>
    <property type="molecule type" value="Genomic_DNA"/>
</dbReference>
<dbReference type="GO" id="GO:0004177">
    <property type="term" value="F:aminopeptidase activity"/>
    <property type="evidence" value="ECO:0007669"/>
    <property type="project" value="UniProtKB-KW"/>
</dbReference>
<comment type="caution">
    <text evidence="3">The sequence shown here is derived from an EMBL/GenBank/DDBJ whole genome shotgun (WGS) entry which is preliminary data.</text>
</comment>
<accession>A0A9P6MJQ1</accession>
<feature type="compositionally biased region" description="Polar residues" evidence="1">
    <location>
        <begin position="140"/>
        <end position="153"/>
    </location>
</feature>
<keyword evidence="3" id="KW-0031">Aminopeptidase</keyword>
<name>A0A9P6MJQ1_9FUNG</name>
<evidence type="ECO:0000259" key="2">
    <source>
        <dbReference type="Pfam" id="PF11838"/>
    </source>
</evidence>
<feature type="domain" description="ERAP1-like C-terminal" evidence="2">
    <location>
        <begin position="2"/>
        <end position="93"/>
    </location>
</feature>
<protein>
    <submittedName>
        <fullName evidence="3">Aminopeptidase 2 mitochondrial</fullName>
    </submittedName>
</protein>
<organism evidence="3 4">
    <name type="scientific">Modicella reniformis</name>
    <dbReference type="NCBI Taxonomy" id="1440133"/>
    <lineage>
        <taxon>Eukaryota</taxon>
        <taxon>Fungi</taxon>
        <taxon>Fungi incertae sedis</taxon>
        <taxon>Mucoromycota</taxon>
        <taxon>Mortierellomycotina</taxon>
        <taxon>Mortierellomycetes</taxon>
        <taxon>Mortierellales</taxon>
        <taxon>Mortierellaceae</taxon>
        <taxon>Modicella</taxon>
    </lineage>
</organism>
<gene>
    <name evidence="3" type="primary">APE2_2</name>
    <name evidence="3" type="ORF">BGZ65_012557</name>
</gene>
<keyword evidence="3" id="KW-0378">Hydrolase</keyword>
<dbReference type="Gene3D" id="1.25.50.20">
    <property type="match status" value="1"/>
</dbReference>
<dbReference type="Proteomes" id="UP000749646">
    <property type="component" value="Unassembled WGS sequence"/>
</dbReference>
<dbReference type="AlphaFoldDB" id="A0A9P6MJQ1"/>
<feature type="compositionally biased region" description="Low complexity" evidence="1">
    <location>
        <begin position="260"/>
        <end position="271"/>
    </location>
</feature>
<sequence>MSPEVRTQDILTAIATLRSSVIGRAKLWDFMRHHWDVLYERHCDDIGFLDYFVLLSIESFSTLERYQEVQAFFANKDTSAYDRILATCLEGIRMNILWLERDCKDVEQWLRDNGYLVGGDPYATRNESTGAGVKGFPATSGGSHSGINGNQAVDTAGTSSSSLSSGASSGTTSPSNNNNNNNNSNGLHYSQAVAGVYGQHSAQQQQEQQHVRPQVYLESGVVAQTSEEQVRQLLRLQQDQQQAHGLMPHEYLDHHYHQLHLQQQHGQQQIHSHSHDHSHSHFSSRPPPRPRTLEREMELLSMSGDYEF</sequence>
<dbReference type="OrthoDB" id="10031169at2759"/>
<keyword evidence="3" id="KW-0645">Protease</keyword>